<feature type="domain" description="PARG catalytic Macro" evidence="5">
    <location>
        <begin position="257"/>
        <end position="469"/>
    </location>
</feature>
<dbReference type="EC" id="3.2.1.143" evidence="2"/>
<dbReference type="VEuPathDB" id="ToxoDB:NCLIV_019770"/>
<dbReference type="GO" id="GO:1990966">
    <property type="term" value="P:ATP generation from poly-ADP-D-ribose"/>
    <property type="evidence" value="ECO:0007669"/>
    <property type="project" value="TreeGrafter"/>
</dbReference>
<dbReference type="OMA" id="FYRGFME"/>
<evidence type="ECO:0000256" key="1">
    <source>
        <dbReference type="ARBA" id="ARBA00009545"/>
    </source>
</evidence>
<dbReference type="RefSeq" id="XP_003882220.1">
    <property type="nucleotide sequence ID" value="XM_003882171.1"/>
</dbReference>
<dbReference type="GO" id="GO:0006282">
    <property type="term" value="P:regulation of DNA repair"/>
    <property type="evidence" value="ECO:0007669"/>
    <property type="project" value="InterPro"/>
</dbReference>
<evidence type="ECO:0000259" key="6">
    <source>
        <dbReference type="Pfam" id="PF20811"/>
    </source>
</evidence>
<evidence type="ECO:0000256" key="3">
    <source>
        <dbReference type="ARBA" id="ARBA00022801"/>
    </source>
</evidence>
<dbReference type="Proteomes" id="UP000007494">
    <property type="component" value="Chromosome VIIa"/>
</dbReference>
<protein>
    <recommendedName>
        <fullName evidence="2">poly(ADP-ribose) glycohydrolase</fullName>
        <ecNumber evidence="2">3.2.1.143</ecNumber>
    </recommendedName>
</protein>
<dbReference type="GO" id="GO:0005975">
    <property type="term" value="P:carbohydrate metabolic process"/>
    <property type="evidence" value="ECO:0007669"/>
    <property type="project" value="InterPro"/>
</dbReference>
<evidence type="ECO:0000313" key="9">
    <source>
        <dbReference type="Proteomes" id="UP000007494"/>
    </source>
</evidence>
<dbReference type="PANTHER" id="PTHR12837:SF0">
    <property type="entry name" value="POLY(ADP-RIBOSE) GLYCOHYDROLASE"/>
    <property type="match status" value="1"/>
</dbReference>
<dbReference type="InParanoid" id="F0VEP4"/>
<reference evidence="8" key="4">
    <citation type="journal article" date="2015" name="PLoS ONE">
        <title>Comprehensive Evaluation of Toxoplasma gondii VEG and Neospora caninum LIV Genomes with Tachyzoite Stage Transcriptome and Proteome Defines Novel Transcript Features.</title>
        <authorList>
            <person name="Ramaprasad A."/>
            <person name="Mourier T."/>
            <person name="Naeem R."/>
            <person name="Malas T.B."/>
            <person name="Moussa E."/>
            <person name="Panigrahi A."/>
            <person name="Vermont S.J."/>
            <person name="Otto T.D."/>
            <person name="Wastling J."/>
            <person name="Pain A."/>
        </authorList>
    </citation>
    <scope>NUCLEOTIDE SEQUENCE</scope>
    <source>
        <strain evidence="8">Liverpool</strain>
    </source>
</reference>
<dbReference type="Pfam" id="PF05028">
    <property type="entry name" value="PARG_cat_C"/>
    <property type="match status" value="1"/>
</dbReference>
<feature type="active site" evidence="4">
    <location>
        <position position="287"/>
    </location>
</feature>
<dbReference type="OrthoDB" id="329157at2759"/>
<dbReference type="GO" id="GO:0009225">
    <property type="term" value="P:nucleotide-sugar metabolic process"/>
    <property type="evidence" value="ECO:0007669"/>
    <property type="project" value="TreeGrafter"/>
</dbReference>
<dbReference type="AlphaFoldDB" id="F0VEP4"/>
<evidence type="ECO:0000256" key="2">
    <source>
        <dbReference type="ARBA" id="ARBA00012255"/>
    </source>
</evidence>
<reference evidence="9" key="3">
    <citation type="journal article" date="2012" name="PLoS Pathog.">
        <title>Comparative genomics of the apicomplexan parasites Toxoplasma gondii and Neospora caninum: Coccidia differing in host range and transmission strategy.</title>
        <authorList>
            <person name="Reid A.J."/>
            <person name="Vermont S.J."/>
            <person name="Cotton J.A."/>
            <person name="Harris D."/>
            <person name="Hill-Cawthorne G.A."/>
            <person name="Konen-Waisman S."/>
            <person name="Latham S.M."/>
            <person name="Mourier T."/>
            <person name="Norton R."/>
            <person name="Quail M.A."/>
            <person name="Sanders M."/>
            <person name="Shanmugam D."/>
            <person name="Sohal A."/>
            <person name="Wasmuth J.D."/>
            <person name="Brunk B."/>
            <person name="Grigg M.E."/>
            <person name="Howard J.C."/>
            <person name="Parkinson J."/>
            <person name="Roos D.S."/>
            <person name="Trees A.J."/>
            <person name="Berriman M."/>
            <person name="Pain A."/>
            <person name="Wastling J.M."/>
        </authorList>
    </citation>
    <scope>NUCLEOTIDE SEQUENCE [LARGE SCALE GENOMIC DNA]</scope>
    <source>
        <strain evidence="9">Liverpool</strain>
    </source>
</reference>
<dbReference type="PANTHER" id="PTHR12837">
    <property type="entry name" value="POLY ADP-RIBOSE GLYCOHYDROLASE"/>
    <property type="match status" value="1"/>
</dbReference>
<evidence type="ECO:0000313" key="7">
    <source>
        <dbReference type="EMBL" id="CBZ52188.1"/>
    </source>
</evidence>
<dbReference type="InterPro" id="IPR046372">
    <property type="entry name" value="PARG_cat_C"/>
</dbReference>
<dbReference type="InterPro" id="IPR048362">
    <property type="entry name" value="PARG_helical"/>
</dbReference>
<feature type="domain" description="PARG helical" evidence="6">
    <location>
        <begin position="80"/>
        <end position="185"/>
    </location>
</feature>
<feature type="active site" evidence="4">
    <location>
        <position position="306"/>
    </location>
</feature>
<sequence length="520" mass="58766">MEKSYRQTGACLDNPCAVLRTPVEEDWAQIRYILNVVAAGDGPANPDQLANLHKRLLQLTGNLRTENRPIRQDALLKYLESNSRKFFSHDLPLLAALVSRLDDFFPSGLQFITPENPQVHLRKIQALTLIAAAFLGVIPHNQRALLEHHPKKFKMNLNKFDMFYRGFMEREAKFKSVLMYFESMRERLGDCWTEMVKTDSVLTAPCTSVCECSRLVDGTSIAPTDELIGFYRQTNQAVDFVWRGGSVTGTSMAVSIDDIARSTKPLGDFNVLPGRDLTFADGDLQVDFADQYLGGLSMFENHIAQEELIFITYPEMLPVMLFSDIMKANEAVIVKGVERFVFSRGYEWSFKIEQAAGRWSKLLPGKHHSVQGVVPLDSLGRRDVTIVGMDAVQFFDKDKQYSQKMVDRELLKATVGFKGDPYEATVSRSHKAVATGLWGCGVFNGDVELKALIQWLAASYLGRAVNFYSPVVKYQKNMDHVISKIGRTYSTVADLYNAIQRAVKRRQVGSSRWSLWEQLV</sequence>
<keyword evidence="3 8" id="KW-0378">Hydrolase</keyword>
<comment type="similarity">
    <text evidence="1">Belongs to the poly(ADP-ribose) glycohydrolase family.</text>
</comment>
<reference evidence="7" key="1">
    <citation type="submission" date="2011-02" db="EMBL/GenBank/DDBJ databases">
        <authorList>
            <person name="Aslett M."/>
        </authorList>
    </citation>
    <scope>NUCLEOTIDE SEQUENCE</scope>
    <source>
        <strain evidence="7">Liverpool</strain>
    </source>
</reference>
<reference evidence="7" key="2">
    <citation type="submission" date="2011-03" db="EMBL/GenBank/DDBJ databases">
        <title>Comparative genomics and transcriptomics of Neospora caninum and Toxoplasma gondii.</title>
        <authorList>
            <person name="Reid A.J."/>
            <person name="Sohal A."/>
            <person name="Harris D."/>
            <person name="Quail M."/>
            <person name="Sanders M."/>
            <person name="Berriman M."/>
            <person name="Wastling J.M."/>
            <person name="Pain A."/>
        </authorList>
    </citation>
    <scope>NUCLEOTIDE SEQUENCE</scope>
    <source>
        <strain evidence="7">Liverpool</strain>
    </source>
</reference>
<dbReference type="InterPro" id="IPR007724">
    <property type="entry name" value="Poly_GlycHdrlase"/>
</dbReference>
<dbReference type="GeneID" id="13443953"/>
<dbReference type="GO" id="GO:0005634">
    <property type="term" value="C:nucleus"/>
    <property type="evidence" value="ECO:0007669"/>
    <property type="project" value="TreeGrafter"/>
</dbReference>
<dbReference type="eggNOG" id="KOG2064">
    <property type="taxonomic scope" value="Eukaryota"/>
</dbReference>
<dbReference type="GO" id="GO:0004649">
    <property type="term" value="F:poly(ADP-ribose) glycohydrolase activity"/>
    <property type="evidence" value="ECO:0007669"/>
    <property type="project" value="UniProtKB-EC"/>
</dbReference>
<dbReference type="EMBL" id="FR823388">
    <property type="protein sequence ID" value="CBZ52188.1"/>
    <property type="molecule type" value="Genomic_DNA"/>
</dbReference>
<feature type="active site" evidence="4">
    <location>
        <position position="307"/>
    </location>
</feature>
<proteinExistence type="inferred from homology"/>
<evidence type="ECO:0000256" key="4">
    <source>
        <dbReference type="PIRSR" id="PIRSR607724-1"/>
    </source>
</evidence>
<name>F0VEP4_NEOCL</name>
<dbReference type="Pfam" id="PF20811">
    <property type="entry name" value="PARG_cat_N"/>
    <property type="match status" value="1"/>
</dbReference>
<evidence type="ECO:0000313" key="8">
    <source>
        <dbReference type="EMBL" id="CEL66156.1"/>
    </source>
</evidence>
<dbReference type="EMBL" id="LN714481">
    <property type="protein sequence ID" value="CEL66156.1"/>
    <property type="molecule type" value="Genomic_DNA"/>
</dbReference>
<dbReference type="GO" id="GO:0005737">
    <property type="term" value="C:cytoplasm"/>
    <property type="evidence" value="ECO:0007669"/>
    <property type="project" value="TreeGrafter"/>
</dbReference>
<accession>F0VEP4</accession>
<organism evidence="7 9">
    <name type="scientific">Neospora caninum (strain Liverpool)</name>
    <dbReference type="NCBI Taxonomy" id="572307"/>
    <lineage>
        <taxon>Eukaryota</taxon>
        <taxon>Sar</taxon>
        <taxon>Alveolata</taxon>
        <taxon>Apicomplexa</taxon>
        <taxon>Conoidasida</taxon>
        <taxon>Coccidia</taxon>
        <taxon>Eucoccidiorida</taxon>
        <taxon>Eimeriorina</taxon>
        <taxon>Sarcocystidae</taxon>
        <taxon>Neospora</taxon>
    </lineage>
</organism>
<keyword evidence="9" id="KW-1185">Reference proteome</keyword>
<evidence type="ECO:0000259" key="5">
    <source>
        <dbReference type="Pfam" id="PF05028"/>
    </source>
</evidence>
<gene>
    <name evidence="8" type="ORF">BN1204_019770</name>
    <name evidence="7" type="ORF">NCLIV_019770</name>
</gene>